<proteinExistence type="predicted"/>
<keyword evidence="2" id="KW-1185">Reference proteome</keyword>
<protein>
    <submittedName>
        <fullName evidence="1">Uncharacterized protein</fullName>
    </submittedName>
</protein>
<name>A0ACB9DEF2_9ASTR</name>
<accession>A0ACB9DEF2</accession>
<organism evidence="1 2">
    <name type="scientific">Smallanthus sonchifolius</name>
    <dbReference type="NCBI Taxonomy" id="185202"/>
    <lineage>
        <taxon>Eukaryota</taxon>
        <taxon>Viridiplantae</taxon>
        <taxon>Streptophyta</taxon>
        <taxon>Embryophyta</taxon>
        <taxon>Tracheophyta</taxon>
        <taxon>Spermatophyta</taxon>
        <taxon>Magnoliopsida</taxon>
        <taxon>eudicotyledons</taxon>
        <taxon>Gunneridae</taxon>
        <taxon>Pentapetalae</taxon>
        <taxon>asterids</taxon>
        <taxon>campanulids</taxon>
        <taxon>Asterales</taxon>
        <taxon>Asteraceae</taxon>
        <taxon>Asteroideae</taxon>
        <taxon>Heliantheae alliance</taxon>
        <taxon>Millerieae</taxon>
        <taxon>Smallanthus</taxon>
    </lineage>
</organism>
<evidence type="ECO:0000313" key="1">
    <source>
        <dbReference type="EMBL" id="KAI3744853.1"/>
    </source>
</evidence>
<gene>
    <name evidence="1" type="ORF">L1987_57949</name>
</gene>
<reference evidence="2" key="1">
    <citation type="journal article" date="2022" name="Mol. Ecol. Resour.">
        <title>The genomes of chicory, endive, great burdock and yacon provide insights into Asteraceae palaeo-polyploidization history and plant inulin production.</title>
        <authorList>
            <person name="Fan W."/>
            <person name="Wang S."/>
            <person name="Wang H."/>
            <person name="Wang A."/>
            <person name="Jiang F."/>
            <person name="Liu H."/>
            <person name="Zhao H."/>
            <person name="Xu D."/>
            <person name="Zhang Y."/>
        </authorList>
    </citation>
    <scope>NUCLEOTIDE SEQUENCE [LARGE SCALE GENOMIC DNA]</scope>
    <source>
        <strain evidence="2">cv. Yunnan</strain>
    </source>
</reference>
<sequence length="111" mass="12424">MSFGEESSSNYLLITIPNSESHSGQTNAFLTLHNRPEIQIVEAPSLWENSGIKYPDDNIKTVVRFRPQTSIGSLRWSNRSRESVKNGVVNMEDAIGFSELGSVPLVMIREN</sequence>
<comment type="caution">
    <text evidence="1">The sequence shown here is derived from an EMBL/GenBank/DDBJ whole genome shotgun (WGS) entry which is preliminary data.</text>
</comment>
<evidence type="ECO:0000313" key="2">
    <source>
        <dbReference type="Proteomes" id="UP001056120"/>
    </source>
</evidence>
<reference evidence="1 2" key="2">
    <citation type="journal article" date="2022" name="Mol. Ecol. Resour.">
        <title>The genomes of chicory, endive, great burdock and yacon provide insights into Asteraceae paleo-polyploidization history and plant inulin production.</title>
        <authorList>
            <person name="Fan W."/>
            <person name="Wang S."/>
            <person name="Wang H."/>
            <person name="Wang A."/>
            <person name="Jiang F."/>
            <person name="Liu H."/>
            <person name="Zhao H."/>
            <person name="Xu D."/>
            <person name="Zhang Y."/>
        </authorList>
    </citation>
    <scope>NUCLEOTIDE SEQUENCE [LARGE SCALE GENOMIC DNA]</scope>
    <source>
        <strain evidence="2">cv. Yunnan</strain>
        <tissue evidence="1">Leaves</tissue>
    </source>
</reference>
<dbReference type="EMBL" id="CM042036">
    <property type="protein sequence ID" value="KAI3744853.1"/>
    <property type="molecule type" value="Genomic_DNA"/>
</dbReference>
<dbReference type="Proteomes" id="UP001056120">
    <property type="component" value="Linkage Group LG19"/>
</dbReference>